<dbReference type="PANTHER" id="PTHR30383:SF5">
    <property type="entry name" value="SGNH HYDROLASE-TYPE ESTERASE DOMAIN-CONTAINING PROTEIN"/>
    <property type="match status" value="1"/>
</dbReference>
<dbReference type="EMBL" id="MHRX01000012">
    <property type="protein sequence ID" value="OHA34320.1"/>
    <property type="molecule type" value="Genomic_DNA"/>
</dbReference>
<comment type="caution">
    <text evidence="3">The sequence shown here is derived from an EMBL/GenBank/DDBJ whole genome shotgun (WGS) entry which is preliminary data.</text>
</comment>
<feature type="domain" description="SGNH hydrolase-type esterase" evidence="2">
    <location>
        <begin position="260"/>
        <end position="450"/>
    </location>
</feature>
<keyword evidence="1" id="KW-0732">Signal</keyword>
<dbReference type="Pfam" id="PF13472">
    <property type="entry name" value="Lipase_GDSL_2"/>
    <property type="match status" value="1"/>
</dbReference>
<evidence type="ECO:0000313" key="4">
    <source>
        <dbReference type="Proteomes" id="UP000176221"/>
    </source>
</evidence>
<protein>
    <recommendedName>
        <fullName evidence="2">SGNH hydrolase-type esterase domain-containing protein</fullName>
    </recommendedName>
</protein>
<proteinExistence type="predicted"/>
<dbReference type="GO" id="GO:0004622">
    <property type="term" value="F:phosphatidylcholine lysophospholipase activity"/>
    <property type="evidence" value="ECO:0007669"/>
    <property type="project" value="TreeGrafter"/>
</dbReference>
<dbReference type="Gene3D" id="1.10.101.10">
    <property type="entry name" value="PGBD-like superfamily/PGBD"/>
    <property type="match status" value="1"/>
</dbReference>
<dbReference type="InterPro" id="IPR013830">
    <property type="entry name" value="SGNH_hydro"/>
</dbReference>
<dbReference type="InterPro" id="IPR036366">
    <property type="entry name" value="PGBDSf"/>
</dbReference>
<dbReference type="CDD" id="cd01833">
    <property type="entry name" value="XynB_like"/>
    <property type="match status" value="1"/>
</dbReference>
<dbReference type="SUPFAM" id="SSF52266">
    <property type="entry name" value="SGNH hydrolase"/>
    <property type="match status" value="1"/>
</dbReference>
<evidence type="ECO:0000259" key="2">
    <source>
        <dbReference type="Pfam" id="PF13472"/>
    </source>
</evidence>
<gene>
    <name evidence="3" type="ORF">A2928_02290</name>
</gene>
<accession>A0A1G2NE19</accession>
<dbReference type="Proteomes" id="UP000176221">
    <property type="component" value="Unassembled WGS sequence"/>
</dbReference>
<dbReference type="InterPro" id="IPR036365">
    <property type="entry name" value="PGBD-like_sf"/>
</dbReference>
<feature type="chain" id="PRO_5009583773" description="SGNH hydrolase-type esterase domain-containing protein" evidence="1">
    <location>
        <begin position="24"/>
        <end position="1100"/>
    </location>
</feature>
<name>A0A1G2NE19_9BACT</name>
<dbReference type="SUPFAM" id="SSF47090">
    <property type="entry name" value="PGBD-like"/>
    <property type="match status" value="1"/>
</dbReference>
<evidence type="ECO:0000313" key="3">
    <source>
        <dbReference type="EMBL" id="OHA34320.1"/>
    </source>
</evidence>
<evidence type="ECO:0000256" key="1">
    <source>
        <dbReference type="SAM" id="SignalP"/>
    </source>
</evidence>
<dbReference type="PANTHER" id="PTHR30383">
    <property type="entry name" value="THIOESTERASE 1/PROTEASE 1/LYSOPHOSPHOLIPASE L1"/>
    <property type="match status" value="1"/>
</dbReference>
<sequence length="1100" mass="114963">MKKYIFFLFIFITPFVFSASASAESATCVRINYVLQLGSNDYWQQGDVTRLQNFLIGQGDMSPTLSDGTSSRTGIFGVVTEQAVQKFQIRTGIISSINPGTPATTGYGVVGPQTRAKIYDISCLDAPIDIPTEETGSVKSLRVGEDLEIMAGTSWALDSGVFSTSNPQVMTGVSGGAHTIRFTDLPNFSESYSTCTYPQGGTECHMSNPGLYSTSGISCISGACSVSVSVFSDVTTKIAIRYSPSSPIDPGTSALKILPLGDSITDGYPWSDEIGGYRSELYTLLRNAGHDVSFVGSQKSGPSVLADGVTPFDRDHEGYRGYMISQIDLGISTYMDQGNPTHVLMMLGTNDIIRVGDAAGALLAANRLSALIDRVLAHDSNPTVLVASIPPRIPTWGTNEWIIVYNEHVKEFVQDKIATGKKVKFVDIYNALTAADIMPNDGLHPNADGYSKIAKTWFFGMLDSLSVTSLPPEITLSANPTSIQSTESSILSWSATRALSCSAPWTASTATSGNQSTGQLAESSTFTITCTGAGGSVSKSVSVSVVTPPTPAPIVTLTASPAVVESGQSSAITWSHTNTTSCVASGFQNPTGSNGTYLTSPLVANSTYNLTCSGPGGTRSATATVSVAPVVGTNTLTASLIDGTSRNAGPSYVFGPGAGIYTDLDWHWRMNLNLASQKTISSVEIRTISSGEIWSSVADGYYPVLIYQNGTLKNTAYGQTVGPLSAGQHTFDLYGQIYYTTWNGANLTVRFTDGTSLTAQIPNTTTSTPAPTVTLSANPTSVSSGQSSTLTWSSTNATSCTASGGWSGTKVVSGSQSTGILTANSTFILTCTGAGGSATQSATVTVTSVQLPTLTISASPTSVSSGQSSTLTWSSTNTTSCTASGGWSGSKATSGSQSTGTLTANSTFILTCTGAGGSTFKDVVVSVATAGGANSLTSSLLDTLSDKAGKHSIFTAGQGAFYTPEDWHFRANISLSTTKTITSIEVTGMTNGHTATWSTSNPNFYPLVILENGVQKNSGYSGNFGTYQSGSYTLDLYTQKDYTPFSNGSLVVKFNDGTSLSTPIVNNLSNSAFSPKYASTFDALQSIIQMLERAGIPLNL</sequence>
<dbReference type="InterPro" id="IPR036514">
    <property type="entry name" value="SGNH_hydro_sf"/>
</dbReference>
<organism evidence="3 4">
    <name type="scientific">Candidatus Taylorbacteria bacterium RIFCSPLOWO2_01_FULL_45_15b</name>
    <dbReference type="NCBI Taxonomy" id="1802319"/>
    <lineage>
        <taxon>Bacteria</taxon>
        <taxon>Candidatus Tayloriibacteriota</taxon>
    </lineage>
</organism>
<feature type="signal peptide" evidence="1">
    <location>
        <begin position="1"/>
        <end position="23"/>
    </location>
</feature>
<dbReference type="STRING" id="1802319.A2928_02290"/>
<reference evidence="3 4" key="1">
    <citation type="journal article" date="2016" name="Nat. Commun.">
        <title>Thousands of microbial genomes shed light on interconnected biogeochemical processes in an aquifer system.</title>
        <authorList>
            <person name="Anantharaman K."/>
            <person name="Brown C.T."/>
            <person name="Hug L.A."/>
            <person name="Sharon I."/>
            <person name="Castelle C.J."/>
            <person name="Probst A.J."/>
            <person name="Thomas B.C."/>
            <person name="Singh A."/>
            <person name="Wilkins M.J."/>
            <person name="Karaoz U."/>
            <person name="Brodie E.L."/>
            <person name="Williams K.H."/>
            <person name="Hubbard S.S."/>
            <person name="Banfield J.F."/>
        </authorList>
    </citation>
    <scope>NUCLEOTIDE SEQUENCE [LARGE SCALE GENOMIC DNA]</scope>
</reference>
<dbReference type="Gene3D" id="3.40.50.1110">
    <property type="entry name" value="SGNH hydrolase"/>
    <property type="match status" value="1"/>
</dbReference>
<dbReference type="InterPro" id="IPR051532">
    <property type="entry name" value="Ester_Hydrolysis_Enzymes"/>
</dbReference>
<dbReference type="AlphaFoldDB" id="A0A1G2NE19"/>